<dbReference type="Gene3D" id="3.40.50.2000">
    <property type="entry name" value="Glycogen Phosphorylase B"/>
    <property type="match status" value="2"/>
</dbReference>
<evidence type="ECO:0000259" key="3">
    <source>
        <dbReference type="Pfam" id="PF13439"/>
    </source>
</evidence>
<dbReference type="InterPro" id="IPR001296">
    <property type="entry name" value="Glyco_trans_1"/>
</dbReference>
<comment type="caution">
    <text evidence="4">The sequence shown here is derived from an EMBL/GenBank/DDBJ whole genome shotgun (WGS) entry which is preliminary data.</text>
</comment>
<gene>
    <name evidence="4" type="ORF">PM10SUCC1_03590</name>
</gene>
<evidence type="ECO:0000256" key="1">
    <source>
        <dbReference type="ARBA" id="ARBA00022679"/>
    </source>
</evidence>
<reference evidence="4" key="1">
    <citation type="submission" date="2022-12" db="EMBL/GenBank/DDBJ databases">
        <title>Reference genome sequencing for broad-spectrum identification of bacterial and archaeal isolates by mass spectrometry.</title>
        <authorList>
            <person name="Sekiguchi Y."/>
            <person name="Tourlousse D.M."/>
        </authorList>
    </citation>
    <scope>NUCLEOTIDE SEQUENCE</scope>
    <source>
        <strain evidence="4">10succ1</strain>
    </source>
</reference>
<protein>
    <submittedName>
        <fullName evidence="4">Glycosyl transferase</fullName>
    </submittedName>
</protein>
<evidence type="ECO:0000259" key="2">
    <source>
        <dbReference type="Pfam" id="PF00534"/>
    </source>
</evidence>
<dbReference type="PANTHER" id="PTHR46401">
    <property type="entry name" value="GLYCOSYLTRANSFERASE WBBK-RELATED"/>
    <property type="match status" value="1"/>
</dbReference>
<accession>A0A9W6LLL4</accession>
<dbReference type="CDD" id="cd03801">
    <property type="entry name" value="GT4_PimA-like"/>
    <property type="match status" value="1"/>
</dbReference>
<sequence>MKKEYAKKKRILFLSWRDIKAPKMGGAEIFTHEMIKRLDRDRYEITHFSPLFEGAEGEEIIDGIRYIRRGGMLSVILEARNYYRENRESIDYVVDQCNTHRFFSRFWVKEKKRIFFIHQLTREIWDMNTAFPINLIGKYTETPFLRFSRRDPTITVSNSTKEDLVRIGFKPERVTILPEGIDFIPWNRDNFLPKEEKPTFIYVGRYSNYKGIDKALEAFGQIKGLYPEARLWLVGKKKEVYIEEVLKPIEEKYSLSREGDNPDVTYWGFVSEEKKLELMSRAHCLLFPSLREGWGLIITEAAAVGTPSIGFDSAGIRDALNLGEAGYLCRENSVGELIYQMRQVIEEREKYSLMREAAYEFSLNFHWGNTKDHFDRFIEGLEVER</sequence>
<dbReference type="EMBL" id="BSDY01000001">
    <property type="protein sequence ID" value="GLI54844.1"/>
    <property type="molecule type" value="Genomic_DNA"/>
</dbReference>
<dbReference type="InterPro" id="IPR028098">
    <property type="entry name" value="Glyco_trans_4-like_N"/>
</dbReference>
<keyword evidence="1 4" id="KW-0808">Transferase</keyword>
<dbReference type="GO" id="GO:0016757">
    <property type="term" value="F:glycosyltransferase activity"/>
    <property type="evidence" value="ECO:0007669"/>
    <property type="project" value="InterPro"/>
</dbReference>
<dbReference type="Pfam" id="PF13439">
    <property type="entry name" value="Glyco_transf_4"/>
    <property type="match status" value="1"/>
</dbReference>
<dbReference type="Pfam" id="PF00534">
    <property type="entry name" value="Glycos_transf_1"/>
    <property type="match status" value="1"/>
</dbReference>
<dbReference type="Proteomes" id="UP001144471">
    <property type="component" value="Unassembled WGS sequence"/>
</dbReference>
<keyword evidence="5" id="KW-1185">Reference proteome</keyword>
<evidence type="ECO:0000313" key="4">
    <source>
        <dbReference type="EMBL" id="GLI54844.1"/>
    </source>
</evidence>
<dbReference type="SUPFAM" id="SSF53756">
    <property type="entry name" value="UDP-Glycosyltransferase/glycogen phosphorylase"/>
    <property type="match status" value="1"/>
</dbReference>
<dbReference type="PANTHER" id="PTHR46401:SF2">
    <property type="entry name" value="GLYCOSYLTRANSFERASE WBBK-RELATED"/>
    <property type="match status" value="1"/>
</dbReference>
<proteinExistence type="predicted"/>
<organism evidence="4 5">
    <name type="scientific">Propionigenium maris DSM 9537</name>
    <dbReference type="NCBI Taxonomy" id="1123000"/>
    <lineage>
        <taxon>Bacteria</taxon>
        <taxon>Fusobacteriati</taxon>
        <taxon>Fusobacteriota</taxon>
        <taxon>Fusobacteriia</taxon>
        <taxon>Fusobacteriales</taxon>
        <taxon>Fusobacteriaceae</taxon>
        <taxon>Propionigenium</taxon>
    </lineage>
</organism>
<dbReference type="RefSeq" id="WP_281832913.1">
    <property type="nucleotide sequence ID" value="NZ_BSDY01000001.1"/>
</dbReference>
<feature type="domain" description="Glycosyl transferase family 1" evidence="2">
    <location>
        <begin position="188"/>
        <end position="360"/>
    </location>
</feature>
<feature type="domain" description="Glycosyltransferase subfamily 4-like N-terminal" evidence="3">
    <location>
        <begin position="24"/>
        <end position="182"/>
    </location>
</feature>
<name>A0A9W6LLL4_9FUSO</name>
<dbReference type="GO" id="GO:0009103">
    <property type="term" value="P:lipopolysaccharide biosynthetic process"/>
    <property type="evidence" value="ECO:0007669"/>
    <property type="project" value="TreeGrafter"/>
</dbReference>
<dbReference type="AlphaFoldDB" id="A0A9W6LLL4"/>
<evidence type="ECO:0000313" key="5">
    <source>
        <dbReference type="Proteomes" id="UP001144471"/>
    </source>
</evidence>